<dbReference type="PANTHER" id="PTHR37299">
    <property type="entry name" value="TRANSCRIPTIONAL REGULATOR-RELATED"/>
    <property type="match status" value="1"/>
</dbReference>
<evidence type="ECO:0000256" key="1">
    <source>
        <dbReference type="ARBA" id="ARBA00023012"/>
    </source>
</evidence>
<protein>
    <submittedName>
        <fullName evidence="3">LytTR family DNA-binding domain-containing protein</fullName>
    </submittedName>
</protein>
<dbReference type="GO" id="GO:0003677">
    <property type="term" value="F:DNA binding"/>
    <property type="evidence" value="ECO:0007669"/>
    <property type="project" value="UniProtKB-KW"/>
</dbReference>
<keyword evidence="1" id="KW-0902">Two-component regulatory system</keyword>
<dbReference type="Pfam" id="PF04397">
    <property type="entry name" value="LytTR"/>
    <property type="match status" value="1"/>
</dbReference>
<name>A0ABV4U0I5_9GAMM</name>
<evidence type="ECO:0000313" key="3">
    <source>
        <dbReference type="EMBL" id="MFA9461946.1"/>
    </source>
</evidence>
<dbReference type="Proteomes" id="UP001575181">
    <property type="component" value="Unassembled WGS sequence"/>
</dbReference>
<organism evidence="3 4">
    <name type="scientific">Thiohalorhabdus methylotrophus</name>
    <dbReference type="NCBI Taxonomy" id="3242694"/>
    <lineage>
        <taxon>Bacteria</taxon>
        <taxon>Pseudomonadati</taxon>
        <taxon>Pseudomonadota</taxon>
        <taxon>Gammaproteobacteria</taxon>
        <taxon>Thiohalorhabdales</taxon>
        <taxon>Thiohalorhabdaceae</taxon>
        <taxon>Thiohalorhabdus</taxon>
    </lineage>
</organism>
<dbReference type="RefSeq" id="WP_373656733.1">
    <property type="nucleotide sequence ID" value="NZ_JBGUAW010000009.1"/>
</dbReference>
<comment type="caution">
    <text evidence="3">The sequence shown here is derived from an EMBL/GenBank/DDBJ whole genome shotgun (WGS) entry which is preliminary data.</text>
</comment>
<dbReference type="InterPro" id="IPR046947">
    <property type="entry name" value="LytR-like"/>
</dbReference>
<accession>A0ABV4U0I5</accession>
<dbReference type="Gene3D" id="2.40.50.1020">
    <property type="entry name" value="LytTr DNA-binding domain"/>
    <property type="match status" value="1"/>
</dbReference>
<dbReference type="PROSITE" id="PS50930">
    <property type="entry name" value="HTH_LYTTR"/>
    <property type="match status" value="1"/>
</dbReference>
<evidence type="ECO:0000313" key="4">
    <source>
        <dbReference type="Proteomes" id="UP001575181"/>
    </source>
</evidence>
<proteinExistence type="predicted"/>
<gene>
    <name evidence="3" type="ORF">ACERLL_14065</name>
</gene>
<dbReference type="PANTHER" id="PTHR37299:SF1">
    <property type="entry name" value="STAGE 0 SPORULATION PROTEIN A HOMOLOG"/>
    <property type="match status" value="1"/>
</dbReference>
<sequence>MTEPTSRNTAGWTEPESDPAALREQIPGLLSSSHMLVALLDEAGKLLFTNPALRAQIRQAPETVATFPDLFTAWSRDKVLESGLPMAREQGLWEGGLTLCRSHRSPAVHAILVGPPSPDEGDTILALLVPHFGIVANGSDIGTDMPDFSARLAVPLYHETRFLDPEEIGYLEAHGSYTQIFLSGQTLLTSLSLSSFGQALPDSFMRVHRSFVVNLQRVHALVRRDGHLFLKLDDSAAHEVPVSRRRERQLRLVLDTARQVNNAAR</sequence>
<evidence type="ECO:0000259" key="2">
    <source>
        <dbReference type="PROSITE" id="PS50930"/>
    </source>
</evidence>
<dbReference type="InterPro" id="IPR007492">
    <property type="entry name" value="LytTR_DNA-bd_dom"/>
</dbReference>
<feature type="domain" description="HTH LytTR-type" evidence="2">
    <location>
        <begin position="152"/>
        <end position="256"/>
    </location>
</feature>
<reference evidence="3 4" key="1">
    <citation type="submission" date="2024-08" db="EMBL/GenBank/DDBJ databases">
        <title>Whole-genome sequencing of halo(alkali)philic microorganisms from hypersaline lakes.</title>
        <authorList>
            <person name="Sorokin D.Y."/>
            <person name="Merkel A.Y."/>
            <person name="Messina E."/>
            <person name="Yakimov M."/>
        </authorList>
    </citation>
    <scope>NUCLEOTIDE SEQUENCE [LARGE SCALE GENOMIC DNA]</scope>
    <source>
        <strain evidence="3 4">Cl-TMA</strain>
    </source>
</reference>
<keyword evidence="4" id="KW-1185">Reference proteome</keyword>
<dbReference type="EMBL" id="JBGUAW010000009">
    <property type="protein sequence ID" value="MFA9461946.1"/>
    <property type="molecule type" value="Genomic_DNA"/>
</dbReference>
<dbReference type="SMART" id="SM00850">
    <property type="entry name" value="LytTR"/>
    <property type="match status" value="1"/>
</dbReference>
<keyword evidence="3" id="KW-0238">DNA-binding</keyword>